<dbReference type="Proteomes" id="UP000639859">
    <property type="component" value="Unassembled WGS sequence"/>
</dbReference>
<reference evidence="1 2" key="1">
    <citation type="submission" date="2020-11" db="EMBL/GenBank/DDBJ databases">
        <title>genome sequence of strain KACC 18849.</title>
        <authorList>
            <person name="Gao J."/>
            <person name="Zhang X."/>
        </authorList>
    </citation>
    <scope>NUCLEOTIDE SEQUENCE [LARGE SCALE GENOMIC DNA]</scope>
    <source>
        <strain evidence="1 2">KACC 18849</strain>
    </source>
</reference>
<protein>
    <submittedName>
        <fullName evidence="1">DUF2278 family protein</fullName>
    </submittedName>
</protein>
<evidence type="ECO:0000313" key="2">
    <source>
        <dbReference type="Proteomes" id="UP000639859"/>
    </source>
</evidence>
<dbReference type="SUPFAM" id="SSF74853">
    <property type="entry name" value="Lamin A/C globular tail domain"/>
    <property type="match status" value="1"/>
</dbReference>
<gene>
    <name evidence="1" type="ORF">I4Q42_24005</name>
</gene>
<evidence type="ECO:0000313" key="1">
    <source>
        <dbReference type="EMBL" id="MBI1686744.1"/>
    </source>
</evidence>
<dbReference type="EMBL" id="JADWOX010000026">
    <property type="protein sequence ID" value="MBI1686744.1"/>
    <property type="molecule type" value="Genomic_DNA"/>
</dbReference>
<name>A0ABS0T4Z1_9CAUL</name>
<dbReference type="Pfam" id="PF10042">
    <property type="entry name" value="DUF2278"/>
    <property type="match status" value="1"/>
</dbReference>
<dbReference type="InterPro" id="IPR019268">
    <property type="entry name" value="DUF2278"/>
</dbReference>
<comment type="caution">
    <text evidence="1">The sequence shown here is derived from an EMBL/GenBank/DDBJ whole genome shotgun (WGS) entry which is preliminary data.</text>
</comment>
<keyword evidence="2" id="KW-1185">Reference proteome</keyword>
<proteinExistence type="predicted"/>
<organism evidence="1 2">
    <name type="scientific">Caulobacter hibisci</name>
    <dbReference type="NCBI Taxonomy" id="2035993"/>
    <lineage>
        <taxon>Bacteria</taxon>
        <taxon>Pseudomonadati</taxon>
        <taxon>Pseudomonadota</taxon>
        <taxon>Alphaproteobacteria</taxon>
        <taxon>Caulobacterales</taxon>
        <taxon>Caulobacteraceae</taxon>
        <taxon>Caulobacter</taxon>
    </lineage>
</organism>
<accession>A0ABS0T4Z1</accession>
<dbReference type="InterPro" id="IPR036415">
    <property type="entry name" value="Lamin_tail_dom_sf"/>
</dbReference>
<sequence>MLKGRPTANRLGASRSPHYQIQVSADGEQHRIAINVRSSDGSEVQFLVRAPFEHPVTEGLKALEQGLHPLQSRPGGLAIDFIRSNVGQPWEFKPLPIDAAGPDNDLNEKIDAYVQRAMADETAMIYAFGETWGPEPKADGYFGFKPGRSIHDIHFNQGNPAGRFEASNGPWQDGCLVFEFPNEKLWVGIFLKFQTQAWHSDDITGAPAAPVDPDFPGQPHTPVERDVLPNADVPDGLVRIVAALVNDKADPERESVTLLNTSDLAVSLEGWRLLDAQKQATALNGEIGPGDTLKIAVVKPMVLGNKGGQITLVDAKGLKVHGVAYTRDQVRQPGRTLPFQR</sequence>